<evidence type="ECO:0000313" key="3">
    <source>
        <dbReference type="EMBL" id="RFU29817.1"/>
    </source>
</evidence>
<dbReference type="Gene3D" id="2.120.10.80">
    <property type="entry name" value="Kelch-type beta propeller"/>
    <property type="match status" value="2"/>
</dbReference>
<dbReference type="Proteomes" id="UP000258309">
    <property type="component" value="Unassembled WGS sequence"/>
</dbReference>
<dbReference type="InterPro" id="IPR006652">
    <property type="entry name" value="Kelch_1"/>
</dbReference>
<feature type="non-terminal residue" evidence="3">
    <location>
        <position position="450"/>
    </location>
</feature>
<dbReference type="PANTHER" id="PTHR47435">
    <property type="entry name" value="KELCH REPEAT PROTEIN (AFU_ORTHOLOGUE AFUA_5G12780)"/>
    <property type="match status" value="1"/>
</dbReference>
<dbReference type="STRING" id="5539.A0A3E2H941"/>
<evidence type="ECO:0000256" key="2">
    <source>
        <dbReference type="ARBA" id="ARBA00023004"/>
    </source>
</evidence>
<keyword evidence="4" id="KW-1185">Reference proteome</keyword>
<name>A0A3E2H941_SCYLI</name>
<proteinExistence type="predicted"/>
<evidence type="ECO:0000256" key="1">
    <source>
        <dbReference type="ARBA" id="ARBA00022737"/>
    </source>
</evidence>
<dbReference type="SUPFAM" id="SSF117281">
    <property type="entry name" value="Kelch motif"/>
    <property type="match status" value="1"/>
</dbReference>
<organism evidence="3 4">
    <name type="scientific">Scytalidium lignicola</name>
    <name type="common">Hyphomycete</name>
    <dbReference type="NCBI Taxonomy" id="5539"/>
    <lineage>
        <taxon>Eukaryota</taxon>
        <taxon>Fungi</taxon>
        <taxon>Dikarya</taxon>
        <taxon>Ascomycota</taxon>
        <taxon>Pezizomycotina</taxon>
        <taxon>Leotiomycetes</taxon>
        <taxon>Leotiomycetes incertae sedis</taxon>
        <taxon>Scytalidium</taxon>
    </lineage>
</organism>
<dbReference type="PANTHER" id="PTHR47435:SF4">
    <property type="entry name" value="KELCH REPEAT PROTEIN (AFU_ORTHOLOGUE AFUA_5G12780)"/>
    <property type="match status" value="1"/>
</dbReference>
<dbReference type="OMA" id="FFVHAGC"/>
<keyword evidence="1" id="KW-0677">Repeat</keyword>
<comment type="caution">
    <text evidence="3">The sequence shown here is derived from an EMBL/GenBank/DDBJ whole genome shotgun (WGS) entry which is preliminary data.</text>
</comment>
<dbReference type="AlphaFoldDB" id="A0A3E2H941"/>
<accession>A0A3E2H941</accession>
<dbReference type="Pfam" id="PF24681">
    <property type="entry name" value="Kelch_KLHDC2_KLHL20_DRC7"/>
    <property type="match status" value="1"/>
</dbReference>
<feature type="non-terminal residue" evidence="3">
    <location>
        <position position="1"/>
    </location>
</feature>
<protein>
    <submittedName>
        <fullName evidence="3">Uncharacterized protein</fullName>
    </submittedName>
</protein>
<sequence length="450" mass="48965">MTGVKERLSSAVHGVLQPKHLKAEWVPISSVSLQRSSHSISVISGRAYLFGGEVNPREPVDNDMHIITLPSTDDASADYQSIPATSSSPNGEVPEKRVGQAAAVIGERIFIFGGRGGKDMKPLEENGRVWIYDTRTDKWSFLDPLSGTPYPAARSYHSAVAIDKPEPPSRKKQVKTIPNLEEPKAGVIAAEAQTDEQMGGYGTFFIHAGCPASGRTNDIWGFDVASRTWKEFPSAPGKPRGGTSIAVARNKIWRYGGFNGESEEGGQIDVLELGVDTFDDNVVVGGSEQEVALIACGSWTTMDFKEKGLEFPGARSVSGFHAVNTGMGNEYLILIMGERDPSNNGHNAAGKFWPDVWAFKIPSERRSYASIKDQTWHLLGHETGQGRWSPVDVADAEGKEGDDVKDLVPRNRGWFASSGLGDLDARGVLLWGGLNEKNEREGDGWILRIK</sequence>
<dbReference type="InterPro" id="IPR015915">
    <property type="entry name" value="Kelch-typ_b-propeller"/>
</dbReference>
<evidence type="ECO:0000313" key="4">
    <source>
        <dbReference type="Proteomes" id="UP000258309"/>
    </source>
</evidence>
<gene>
    <name evidence="3" type="ORF">B7463_g6528</name>
</gene>
<reference evidence="3 4" key="1">
    <citation type="submission" date="2018-05" db="EMBL/GenBank/DDBJ databases">
        <title>Draft genome sequence of Scytalidium lignicola DSM 105466, a ubiquitous saprotrophic fungus.</title>
        <authorList>
            <person name="Buettner E."/>
            <person name="Gebauer A.M."/>
            <person name="Hofrichter M."/>
            <person name="Liers C."/>
            <person name="Kellner H."/>
        </authorList>
    </citation>
    <scope>NUCLEOTIDE SEQUENCE [LARGE SCALE GENOMIC DNA]</scope>
    <source>
        <strain evidence="3 4">DSM 105466</strain>
    </source>
</reference>
<keyword evidence="2" id="KW-0408">Iron</keyword>
<dbReference type="OrthoDB" id="10250130at2759"/>
<dbReference type="EMBL" id="NCSJ02000117">
    <property type="protein sequence ID" value="RFU29817.1"/>
    <property type="molecule type" value="Genomic_DNA"/>
</dbReference>
<dbReference type="GO" id="GO:0019760">
    <property type="term" value="P:glucosinolate metabolic process"/>
    <property type="evidence" value="ECO:0007669"/>
    <property type="project" value="UniProtKB-ARBA"/>
</dbReference>
<dbReference type="SMART" id="SM00612">
    <property type="entry name" value="Kelch"/>
    <property type="match status" value="1"/>
</dbReference>